<dbReference type="InterPro" id="IPR012038">
    <property type="entry name" value="UCP009471"/>
</dbReference>
<evidence type="ECO:0000313" key="2">
    <source>
        <dbReference type="EMBL" id="GGD93892.1"/>
    </source>
</evidence>
<comment type="caution">
    <text evidence="2">The sequence shown here is derived from an EMBL/GenBank/DDBJ whole genome shotgun (WGS) entry which is preliminary data.</text>
</comment>
<dbReference type="PIRSF" id="PIRSF009471">
    <property type="entry name" value="UCP009471"/>
    <property type="match status" value="1"/>
</dbReference>
<dbReference type="Pfam" id="PF06742">
    <property type="entry name" value="DUF1214"/>
    <property type="match status" value="1"/>
</dbReference>
<keyword evidence="3" id="KW-1185">Reference proteome</keyword>
<evidence type="ECO:0000313" key="3">
    <source>
        <dbReference type="Proteomes" id="UP000644699"/>
    </source>
</evidence>
<organism evidence="2 3">
    <name type="scientific">Aureimonas endophytica</name>
    <dbReference type="NCBI Taxonomy" id="2027858"/>
    <lineage>
        <taxon>Bacteria</taxon>
        <taxon>Pseudomonadati</taxon>
        <taxon>Pseudomonadota</taxon>
        <taxon>Alphaproteobacteria</taxon>
        <taxon>Hyphomicrobiales</taxon>
        <taxon>Aurantimonadaceae</taxon>
        <taxon>Aureimonas</taxon>
    </lineage>
</organism>
<dbReference type="EMBL" id="BMIQ01000001">
    <property type="protein sequence ID" value="GGD93892.1"/>
    <property type="molecule type" value="Genomic_DNA"/>
</dbReference>
<proteinExistence type="predicted"/>
<reference evidence="2" key="2">
    <citation type="submission" date="2020-09" db="EMBL/GenBank/DDBJ databases">
        <authorList>
            <person name="Sun Q."/>
            <person name="Zhou Y."/>
        </authorList>
    </citation>
    <scope>NUCLEOTIDE SEQUENCE</scope>
    <source>
        <strain evidence="2">CGMCC 1.15367</strain>
    </source>
</reference>
<evidence type="ECO:0000259" key="1">
    <source>
        <dbReference type="Pfam" id="PF06742"/>
    </source>
</evidence>
<name>A0A916ZGC3_9HYPH</name>
<sequence length="194" mass="20326">MRFLLLVLTAVAIALGLGGWSAKRALDAGAGSGLVRIGVWTADPTAGSVDADPYEKARLSRAGNLTLGIGEGVQFKAAVDAGGTPLRRECSYRLSGELPLARVWTLAAYTPNGRLIQPRAGRPSRLVSHGLMRAEDNSVEIEVAPDARPGNWLAIDGKGPLVLALTLYDTPASTSSGLGRTPMLAVERKGCPRV</sequence>
<dbReference type="Proteomes" id="UP000644699">
    <property type="component" value="Unassembled WGS sequence"/>
</dbReference>
<gene>
    <name evidence="2" type="ORF">GCM10011390_10750</name>
</gene>
<dbReference type="SUPFAM" id="SSF160935">
    <property type="entry name" value="VPA0735-like"/>
    <property type="match status" value="1"/>
</dbReference>
<dbReference type="InterPro" id="IPR037049">
    <property type="entry name" value="DUF1214_C_sf"/>
</dbReference>
<dbReference type="AlphaFoldDB" id="A0A916ZGC3"/>
<feature type="domain" description="DUF1214" evidence="1">
    <location>
        <begin position="71"/>
        <end position="171"/>
    </location>
</feature>
<dbReference type="RefSeq" id="WP_188907142.1">
    <property type="nucleotide sequence ID" value="NZ_BMIQ01000001.1"/>
</dbReference>
<dbReference type="Gene3D" id="2.60.120.600">
    <property type="entry name" value="Domain of unknown function DUF1214, C-terminal domain"/>
    <property type="match status" value="1"/>
</dbReference>
<accession>A0A916ZGC3</accession>
<dbReference type="InterPro" id="IPR010621">
    <property type="entry name" value="DUF1214"/>
</dbReference>
<reference evidence="2" key="1">
    <citation type="journal article" date="2014" name="Int. J. Syst. Evol. Microbiol.">
        <title>Complete genome sequence of Corynebacterium casei LMG S-19264T (=DSM 44701T), isolated from a smear-ripened cheese.</title>
        <authorList>
            <consortium name="US DOE Joint Genome Institute (JGI-PGF)"/>
            <person name="Walter F."/>
            <person name="Albersmeier A."/>
            <person name="Kalinowski J."/>
            <person name="Ruckert C."/>
        </authorList>
    </citation>
    <scope>NUCLEOTIDE SEQUENCE</scope>
    <source>
        <strain evidence="2">CGMCC 1.15367</strain>
    </source>
</reference>
<protein>
    <recommendedName>
        <fullName evidence="1">DUF1214 domain-containing protein</fullName>
    </recommendedName>
</protein>